<evidence type="ECO:0000313" key="7">
    <source>
        <dbReference type="EMBL" id="QHT99176.1"/>
    </source>
</evidence>
<evidence type="ECO:0000256" key="4">
    <source>
        <dbReference type="SAM" id="Coils"/>
    </source>
</evidence>
<dbReference type="Gene3D" id="3.40.50.1010">
    <property type="entry name" value="5'-nuclease"/>
    <property type="match status" value="1"/>
</dbReference>
<feature type="domain" description="XPG-I" evidence="5">
    <location>
        <begin position="144"/>
        <end position="213"/>
    </location>
</feature>
<dbReference type="Pfam" id="PF00867">
    <property type="entry name" value="XPG_I"/>
    <property type="match status" value="1"/>
</dbReference>
<keyword evidence="4" id="KW-0175">Coiled coil</keyword>
<evidence type="ECO:0000256" key="3">
    <source>
        <dbReference type="ARBA" id="ARBA00022842"/>
    </source>
</evidence>
<evidence type="ECO:0000256" key="2">
    <source>
        <dbReference type="ARBA" id="ARBA00022759"/>
    </source>
</evidence>
<evidence type="ECO:0000259" key="5">
    <source>
        <dbReference type="SMART" id="SM00484"/>
    </source>
</evidence>
<reference evidence="7" key="1">
    <citation type="journal article" date="2020" name="Nature">
        <title>Giant virus diversity and host interactions through global metagenomics.</title>
        <authorList>
            <person name="Schulz F."/>
            <person name="Roux S."/>
            <person name="Paez-Espino D."/>
            <person name="Jungbluth S."/>
            <person name="Walsh D.A."/>
            <person name="Denef V.J."/>
            <person name="McMahon K.D."/>
            <person name="Konstantinidis K.T."/>
            <person name="Eloe-Fadrosh E.A."/>
            <person name="Kyrpides N.C."/>
            <person name="Woyke T."/>
        </authorList>
    </citation>
    <scope>NUCLEOTIDE SEQUENCE</scope>
    <source>
        <strain evidence="7">GVMAG-M-3300025699-48</strain>
    </source>
</reference>
<dbReference type="GO" id="GO:0046872">
    <property type="term" value="F:metal ion binding"/>
    <property type="evidence" value="ECO:0007669"/>
    <property type="project" value="UniProtKB-KW"/>
</dbReference>
<dbReference type="Pfam" id="PF00752">
    <property type="entry name" value="XPG_N"/>
    <property type="match status" value="1"/>
</dbReference>
<dbReference type="InterPro" id="IPR006084">
    <property type="entry name" value="XPG/Rad2"/>
</dbReference>
<evidence type="ECO:0000256" key="1">
    <source>
        <dbReference type="ARBA" id="ARBA00022723"/>
    </source>
</evidence>
<dbReference type="InterPro" id="IPR029060">
    <property type="entry name" value="PIN-like_dom_sf"/>
</dbReference>
<dbReference type="PANTHER" id="PTHR11081:SF9">
    <property type="entry name" value="FLAP ENDONUCLEASE 1"/>
    <property type="match status" value="1"/>
</dbReference>
<dbReference type="PANTHER" id="PTHR11081">
    <property type="entry name" value="FLAP ENDONUCLEASE FAMILY MEMBER"/>
    <property type="match status" value="1"/>
</dbReference>
<sequence>MGIKYLNRFLKENCSKNSIRKINLNQLESKTIVIDASIYMYKYIAENALIENMYLLISLLLTNNITPLFVFDGKPPPEKYDLLQQRKLQKKTAEDKYNELMTEYKNEELDPDKKMLLFQEMQNLKNQFVRLTENDKNKVKELLDAYGVMYYVSPGEADDICAYMVITGKAWACLSDDMDMFVYGCPRVIRNISLLNKTVLFYDTNNILADLCMSAEHFKQILVLSGTDYNIYEKTDLDTTIELYTKYMKQLVTKKISSNISFYEWIMQTCEYINNLEQLNTVCELFKINHIKELDEISIILKHRNSKELHSIMEKEGFVFA</sequence>
<dbReference type="AlphaFoldDB" id="A0A6C0J3H5"/>
<proteinExistence type="predicted"/>
<dbReference type="EMBL" id="MN740306">
    <property type="protein sequence ID" value="QHT99176.1"/>
    <property type="molecule type" value="Genomic_DNA"/>
</dbReference>
<dbReference type="PRINTS" id="PR00853">
    <property type="entry name" value="XPGRADSUPER"/>
</dbReference>
<organism evidence="7">
    <name type="scientific">viral metagenome</name>
    <dbReference type="NCBI Taxonomy" id="1070528"/>
    <lineage>
        <taxon>unclassified sequences</taxon>
        <taxon>metagenomes</taxon>
        <taxon>organismal metagenomes</taxon>
    </lineage>
</organism>
<dbReference type="SMART" id="SM00485">
    <property type="entry name" value="XPGN"/>
    <property type="match status" value="1"/>
</dbReference>
<keyword evidence="3" id="KW-0460">Magnesium</keyword>
<dbReference type="SMART" id="SM00484">
    <property type="entry name" value="XPGI"/>
    <property type="match status" value="1"/>
</dbReference>
<evidence type="ECO:0000259" key="6">
    <source>
        <dbReference type="SMART" id="SM00485"/>
    </source>
</evidence>
<keyword evidence="2" id="KW-0540">Nuclease</keyword>
<name>A0A6C0J3H5_9ZZZZ</name>
<keyword evidence="1" id="KW-0479">Metal-binding</keyword>
<evidence type="ECO:0008006" key="8">
    <source>
        <dbReference type="Google" id="ProtNLM"/>
    </source>
</evidence>
<dbReference type="SUPFAM" id="SSF88723">
    <property type="entry name" value="PIN domain-like"/>
    <property type="match status" value="1"/>
</dbReference>
<accession>A0A6C0J3H5</accession>
<feature type="domain" description="XPG N-terminal" evidence="6">
    <location>
        <begin position="1"/>
        <end position="93"/>
    </location>
</feature>
<feature type="coiled-coil region" evidence="4">
    <location>
        <begin position="83"/>
        <end position="134"/>
    </location>
</feature>
<protein>
    <recommendedName>
        <fullName evidence="8">XPG N-terminal domain-containing protein</fullName>
    </recommendedName>
</protein>
<dbReference type="GO" id="GO:0017108">
    <property type="term" value="F:5'-flap endonuclease activity"/>
    <property type="evidence" value="ECO:0007669"/>
    <property type="project" value="TreeGrafter"/>
</dbReference>
<keyword evidence="2" id="KW-0255">Endonuclease</keyword>
<dbReference type="InterPro" id="IPR006085">
    <property type="entry name" value="XPG_DNA_repair_N"/>
</dbReference>
<dbReference type="InterPro" id="IPR006086">
    <property type="entry name" value="XPG-I_dom"/>
</dbReference>
<keyword evidence="2" id="KW-0378">Hydrolase</keyword>